<dbReference type="OrthoDB" id="2356897at2"/>
<dbReference type="InterPro" id="IPR027065">
    <property type="entry name" value="Lon_Prtase"/>
</dbReference>
<evidence type="ECO:0000259" key="2">
    <source>
        <dbReference type="Pfam" id="PF13180"/>
    </source>
</evidence>
<reference evidence="3 4" key="1">
    <citation type="submission" date="2019-01" db="EMBL/GenBank/DDBJ databases">
        <title>Weissella sp. nov., a novel lactic acid bacterium isolated from animal feces.</title>
        <authorList>
            <person name="Wang L.-T."/>
        </authorList>
    </citation>
    <scope>NUCLEOTIDE SEQUENCE [LARGE SCALE GENOMIC DNA]</scope>
    <source>
        <strain evidence="3 4">8H-2</strain>
    </source>
</reference>
<dbReference type="InterPro" id="IPR036034">
    <property type="entry name" value="PDZ_sf"/>
</dbReference>
<feature type="transmembrane region" description="Helical" evidence="1">
    <location>
        <begin position="20"/>
        <end position="38"/>
    </location>
</feature>
<dbReference type="InterPro" id="IPR014721">
    <property type="entry name" value="Ribsml_uS5_D2-typ_fold_subgr"/>
</dbReference>
<keyword evidence="4" id="KW-1185">Reference proteome</keyword>
<dbReference type="EMBL" id="SDGZ01000024">
    <property type="protein sequence ID" value="TYC48121.1"/>
    <property type="molecule type" value="Genomic_DNA"/>
</dbReference>
<keyword evidence="1" id="KW-0472">Membrane</keyword>
<dbReference type="SUPFAM" id="SSF54211">
    <property type="entry name" value="Ribosomal protein S5 domain 2-like"/>
    <property type="match status" value="1"/>
</dbReference>
<dbReference type="GO" id="GO:0004252">
    <property type="term" value="F:serine-type endopeptidase activity"/>
    <property type="evidence" value="ECO:0007669"/>
    <property type="project" value="InterPro"/>
</dbReference>
<name>A0A6C2C290_9LACO</name>
<evidence type="ECO:0000313" key="3">
    <source>
        <dbReference type="EMBL" id="TYC48121.1"/>
    </source>
</evidence>
<keyword evidence="1" id="KW-1133">Transmembrane helix</keyword>
<dbReference type="GO" id="GO:0030163">
    <property type="term" value="P:protein catabolic process"/>
    <property type="evidence" value="ECO:0007669"/>
    <property type="project" value="InterPro"/>
</dbReference>
<evidence type="ECO:0000256" key="1">
    <source>
        <dbReference type="SAM" id="Phobius"/>
    </source>
</evidence>
<evidence type="ECO:0000313" key="4">
    <source>
        <dbReference type="Proteomes" id="UP000371977"/>
    </source>
</evidence>
<protein>
    <submittedName>
        <fullName evidence="3">PDZ domain-containing protein</fullName>
    </submittedName>
</protein>
<dbReference type="GO" id="GO:0005524">
    <property type="term" value="F:ATP binding"/>
    <property type="evidence" value="ECO:0007669"/>
    <property type="project" value="InterPro"/>
</dbReference>
<dbReference type="PANTHER" id="PTHR10046">
    <property type="entry name" value="ATP DEPENDENT LON PROTEASE FAMILY MEMBER"/>
    <property type="match status" value="1"/>
</dbReference>
<keyword evidence="1" id="KW-0812">Transmembrane</keyword>
<gene>
    <name evidence="3" type="ORF">ESZ50_09750</name>
</gene>
<dbReference type="AlphaFoldDB" id="A0A6C2C290"/>
<comment type="caution">
    <text evidence="3">The sequence shown here is derived from an EMBL/GenBank/DDBJ whole genome shotgun (WGS) entry which is preliminary data.</text>
</comment>
<dbReference type="Pfam" id="PF13180">
    <property type="entry name" value="PDZ_2"/>
    <property type="match status" value="1"/>
</dbReference>
<sequence length="355" mass="38226">MTKKAKGKFNWRRFGKISAIVVGVLVVLGIIIPLPIYVETPGAADSLTSYIKVNNKPAKVDGKYLITSVYLQKVTGLGALISLMNPHATLMSEATANSGTTAENSAKINQIYMNSAVNEAKVNAFRASGIAYQRLYNGLYVMGIQDDSHFKGDLKVGDMITAINGKHFSSAKGFQDYIRRQKVGTKITINYQRGNTKKVARQKTVALAGTKNLAGIGIMLADAVDVTADTQVSANMGDIGGPSGGLMFSLQMYDALDKDLNLAKGRTIAGTGTIDNEGNVGEIGGIDKKVIVARDAGAKIFFAPYLKPTKENLKYEENGQTNYQEAKATAAKYAPKLKVVPVKNFKEAVNYLETH</sequence>
<dbReference type="GO" id="GO:0004176">
    <property type="term" value="F:ATP-dependent peptidase activity"/>
    <property type="evidence" value="ECO:0007669"/>
    <property type="project" value="InterPro"/>
</dbReference>
<dbReference type="NCBIfam" id="NF041438">
    <property type="entry name" value="SepM_fam_S16"/>
    <property type="match status" value="1"/>
</dbReference>
<dbReference type="Proteomes" id="UP000371977">
    <property type="component" value="Unassembled WGS sequence"/>
</dbReference>
<dbReference type="SUPFAM" id="SSF50156">
    <property type="entry name" value="PDZ domain-like"/>
    <property type="match status" value="1"/>
</dbReference>
<dbReference type="Gene3D" id="3.30.230.10">
    <property type="match status" value="1"/>
</dbReference>
<dbReference type="InterPro" id="IPR001478">
    <property type="entry name" value="PDZ"/>
</dbReference>
<organism evidence="3 4">
    <name type="scientific">Weissella muntiaci</name>
    <dbReference type="NCBI Taxonomy" id="2508881"/>
    <lineage>
        <taxon>Bacteria</taxon>
        <taxon>Bacillati</taxon>
        <taxon>Bacillota</taxon>
        <taxon>Bacilli</taxon>
        <taxon>Lactobacillales</taxon>
        <taxon>Lactobacillaceae</taxon>
        <taxon>Weissella</taxon>
    </lineage>
</organism>
<dbReference type="InterPro" id="IPR020568">
    <property type="entry name" value="Ribosomal_Su5_D2-typ_SF"/>
</dbReference>
<feature type="domain" description="PDZ" evidence="2">
    <location>
        <begin position="129"/>
        <end position="199"/>
    </location>
</feature>
<accession>A0A6C2C290</accession>
<proteinExistence type="predicted"/>